<dbReference type="GeneID" id="117361296"/>
<dbReference type="Pfam" id="PF01108">
    <property type="entry name" value="Tissue_fac"/>
    <property type="match status" value="1"/>
</dbReference>
<dbReference type="Pfam" id="PF09294">
    <property type="entry name" value="Interfer-bind"/>
    <property type="match status" value="1"/>
</dbReference>
<dbReference type="PANTHER" id="PTHR20859:SF84">
    <property type="entry name" value="INTERFERON ALPHA_BETA RECEPTOR 2"/>
    <property type="match status" value="1"/>
</dbReference>
<evidence type="ECO:0000256" key="2">
    <source>
        <dbReference type="SAM" id="SignalP"/>
    </source>
</evidence>
<evidence type="ECO:0000313" key="6">
    <source>
        <dbReference type="RefSeq" id="XP_033802336.1"/>
    </source>
</evidence>
<feature type="chain" id="PRO_5044654046" evidence="2">
    <location>
        <begin position="16"/>
        <end position="543"/>
    </location>
</feature>
<dbReference type="InterPro" id="IPR003961">
    <property type="entry name" value="FN3_dom"/>
</dbReference>
<dbReference type="PANTHER" id="PTHR20859">
    <property type="entry name" value="INTERFERON/INTERLEUKIN RECEPTOR"/>
    <property type="match status" value="1"/>
</dbReference>
<dbReference type="Gene3D" id="2.60.40.10">
    <property type="entry name" value="Immunoglobulins"/>
    <property type="match status" value="1"/>
</dbReference>
<gene>
    <name evidence="6 7" type="primary">LOC117361296</name>
</gene>
<keyword evidence="1" id="KW-0472">Membrane</keyword>
<accession>A0A6P8QVZ6</accession>
<keyword evidence="2" id="KW-0732">Signal</keyword>
<dbReference type="Proteomes" id="UP000515159">
    <property type="component" value="Chromosome 5"/>
</dbReference>
<feature type="domain" description="Fibronectin type-III" evidence="3">
    <location>
        <begin position="5"/>
        <end position="115"/>
    </location>
</feature>
<reference evidence="6 7" key="1">
    <citation type="submission" date="2025-04" db="UniProtKB">
        <authorList>
            <consortium name="RefSeq"/>
        </authorList>
    </citation>
    <scope>IDENTIFICATION</scope>
</reference>
<organism evidence="5 7">
    <name type="scientific">Geotrypetes seraphini</name>
    <name type="common">Gaboon caecilian</name>
    <name type="synonym">Caecilia seraphini</name>
    <dbReference type="NCBI Taxonomy" id="260995"/>
    <lineage>
        <taxon>Eukaryota</taxon>
        <taxon>Metazoa</taxon>
        <taxon>Chordata</taxon>
        <taxon>Craniata</taxon>
        <taxon>Vertebrata</taxon>
        <taxon>Euteleostomi</taxon>
        <taxon>Amphibia</taxon>
        <taxon>Gymnophiona</taxon>
        <taxon>Geotrypetes</taxon>
    </lineage>
</organism>
<dbReference type="RefSeq" id="XP_033802336.1">
    <property type="nucleotide sequence ID" value="XM_033946445.1"/>
</dbReference>
<dbReference type="GO" id="GO:0004896">
    <property type="term" value="F:cytokine receptor activity"/>
    <property type="evidence" value="ECO:0007669"/>
    <property type="project" value="TreeGrafter"/>
</dbReference>
<feature type="signal peptide" evidence="2">
    <location>
        <begin position="1"/>
        <end position="15"/>
    </location>
</feature>
<feature type="domain" description="Interferon/interleukin receptor" evidence="4">
    <location>
        <begin position="128"/>
        <end position="222"/>
    </location>
</feature>
<dbReference type="GO" id="GO:0005886">
    <property type="term" value="C:plasma membrane"/>
    <property type="evidence" value="ECO:0007669"/>
    <property type="project" value="TreeGrafter"/>
</dbReference>
<protein>
    <submittedName>
        <fullName evidence="6 7">Interleukin-20 receptor subunit alpha-like</fullName>
    </submittedName>
</protein>
<proteinExistence type="predicted"/>
<dbReference type="RefSeq" id="XP_033802337.1">
    <property type="nucleotide sequence ID" value="XM_033946446.1"/>
</dbReference>
<sequence>MMVSLILSIVLLSMAQIPLQAPNLQSDIKNVKLISENLHYTLTWELDNLQQCTNYEAMIRGKNSYRNWTNMDLICERVNFSCVCDLSKYLNNSENIYDRFTAKVRLIDSSKESNWTASKPLYPFKDSILGPPILNCSLQNLNLTVKISMPFTRYCEGATCLAVQNVLEMIEYNITLFKDGTIIHSDFKKSRGSIIDYIFDERLSPSSHYCVKIGVKNHNRFSQECFKTSPDHTGLLINLITFGVIIVLIVICIMYFAIRYVSFPSKMEIPSTLEIINVEMTPNLCTMNYPDFEADSISIVSTAMYDLEGNSDIKQELTKIELIPENYNNQRDDSYHNNGFGPGYGDNDAYSPSFSSWSSSKMNCIGSVDVNYSASSLEPMKEKYSGNKSHCVASAVQPPTCLYLGWQFPICGNEKPTNTSDTGSSNSHYQKNMIEGLPLDRAKKLLRYQIDIPLNSVKFQAIEGEFKSILEDFCDPSLDNAMEENSPDISSTELLPNGVIDYKNKPQVKEMPSSELDCDEFLKTHDSQLYSFSGYELRDSPFI</sequence>
<evidence type="ECO:0000256" key="1">
    <source>
        <dbReference type="SAM" id="Phobius"/>
    </source>
</evidence>
<evidence type="ECO:0000259" key="4">
    <source>
        <dbReference type="Pfam" id="PF09294"/>
    </source>
</evidence>
<evidence type="ECO:0000259" key="3">
    <source>
        <dbReference type="Pfam" id="PF01108"/>
    </source>
</evidence>
<keyword evidence="1" id="KW-1133">Transmembrane helix</keyword>
<keyword evidence="1" id="KW-0812">Transmembrane</keyword>
<dbReference type="InterPro" id="IPR013783">
    <property type="entry name" value="Ig-like_fold"/>
</dbReference>
<dbReference type="InterPro" id="IPR036116">
    <property type="entry name" value="FN3_sf"/>
</dbReference>
<evidence type="ECO:0000313" key="5">
    <source>
        <dbReference type="Proteomes" id="UP000515159"/>
    </source>
</evidence>
<dbReference type="AlphaFoldDB" id="A0A6P8QVZ6"/>
<dbReference type="InterPro" id="IPR015373">
    <property type="entry name" value="Interferon/interleukin_rcp_dom"/>
</dbReference>
<feature type="transmembrane region" description="Helical" evidence="1">
    <location>
        <begin position="235"/>
        <end position="258"/>
    </location>
</feature>
<dbReference type="SUPFAM" id="SSF49265">
    <property type="entry name" value="Fibronectin type III"/>
    <property type="match status" value="2"/>
</dbReference>
<name>A0A6P8QVZ6_GEOSA</name>
<evidence type="ECO:0000313" key="7">
    <source>
        <dbReference type="RefSeq" id="XP_033802337.1"/>
    </source>
</evidence>
<dbReference type="KEGG" id="gsh:117361296"/>
<dbReference type="InterPro" id="IPR050650">
    <property type="entry name" value="Type-II_Cytokine-TF_Rcpt"/>
</dbReference>
<keyword evidence="5" id="KW-1185">Reference proteome</keyword>
<dbReference type="OrthoDB" id="10031784at2759"/>